<keyword evidence="1" id="KW-0812">Transmembrane</keyword>
<name>A0ABV4ALU2_9GAMM</name>
<dbReference type="InterPro" id="IPR027383">
    <property type="entry name" value="Znf_put"/>
</dbReference>
<dbReference type="InterPro" id="IPR041916">
    <property type="entry name" value="Anti_sigma_zinc_sf"/>
</dbReference>
<accession>A0ABV4ALU2</accession>
<evidence type="ECO:0000259" key="2">
    <source>
        <dbReference type="Pfam" id="PF13490"/>
    </source>
</evidence>
<keyword evidence="1" id="KW-0472">Membrane</keyword>
<organism evidence="3 4">
    <name type="scientific">Rhodanobacter humi</name>
    <dbReference type="NCBI Taxonomy" id="1888173"/>
    <lineage>
        <taxon>Bacteria</taxon>
        <taxon>Pseudomonadati</taxon>
        <taxon>Pseudomonadota</taxon>
        <taxon>Gammaproteobacteria</taxon>
        <taxon>Lysobacterales</taxon>
        <taxon>Rhodanobacteraceae</taxon>
        <taxon>Rhodanobacter</taxon>
    </lineage>
</organism>
<dbReference type="Proteomes" id="UP001562159">
    <property type="component" value="Unassembled WGS sequence"/>
</dbReference>
<reference evidence="3 4" key="1">
    <citation type="submission" date="2024-07" db="EMBL/GenBank/DDBJ databases">
        <title>Molecular mechanisms and environmental adaptations of flagellar loss and biofilm growth of Rhodanobacter under environmental stress.</title>
        <authorList>
            <person name="Chen M."/>
        </authorList>
    </citation>
    <scope>NUCLEOTIDE SEQUENCE [LARGE SCALE GENOMIC DNA]</scope>
    <source>
        <strain evidence="3 4">RS22</strain>
    </source>
</reference>
<keyword evidence="4" id="KW-1185">Reference proteome</keyword>
<dbReference type="Pfam" id="PF13490">
    <property type="entry name" value="zf-HC2"/>
    <property type="match status" value="1"/>
</dbReference>
<proteinExistence type="predicted"/>
<sequence length="260" mass="28613">MICADARLLLHAYIDDELDVAQSAAMASHVRDCTACATRVREHERLRHVLAQPELYRHAPAALREHWTPRHESVPPATIPRPRRAPIAWAAAAGFAGALLLATPLYYATQPLNAAGDALVDDAVSSHLRALQPQHLMDVVSTDQHTVKPWFDGKLDFSPRVVDLAGAGFPLVGGRLDALEGRSVAALVYRRQRHIISVYEWPATTADANAAQRESRQHGYTVLRWIDDGMHYVAVSDVDPAALRTFVQDLRRGSGSSDAR</sequence>
<feature type="domain" description="Putative zinc-finger" evidence="2">
    <location>
        <begin position="3"/>
        <end position="37"/>
    </location>
</feature>
<evidence type="ECO:0000256" key="1">
    <source>
        <dbReference type="SAM" id="Phobius"/>
    </source>
</evidence>
<dbReference type="Gene3D" id="1.10.10.1320">
    <property type="entry name" value="Anti-sigma factor, zinc-finger domain"/>
    <property type="match status" value="1"/>
</dbReference>
<dbReference type="EMBL" id="JBGBPY010000001">
    <property type="protein sequence ID" value="MEY2181363.1"/>
    <property type="molecule type" value="Genomic_DNA"/>
</dbReference>
<gene>
    <name evidence="3" type="ORF">AB7878_02950</name>
</gene>
<keyword evidence="1" id="KW-1133">Transmembrane helix</keyword>
<protein>
    <submittedName>
        <fullName evidence="3">Anti-sigma factor</fullName>
    </submittedName>
</protein>
<evidence type="ECO:0000313" key="4">
    <source>
        <dbReference type="Proteomes" id="UP001562159"/>
    </source>
</evidence>
<comment type="caution">
    <text evidence="3">The sequence shown here is derived from an EMBL/GenBank/DDBJ whole genome shotgun (WGS) entry which is preliminary data.</text>
</comment>
<feature type="transmembrane region" description="Helical" evidence="1">
    <location>
        <begin position="87"/>
        <end position="107"/>
    </location>
</feature>
<evidence type="ECO:0000313" key="3">
    <source>
        <dbReference type="EMBL" id="MEY2181363.1"/>
    </source>
</evidence>